<evidence type="ECO:0000313" key="1">
    <source>
        <dbReference type="EMBL" id="ADN13214.1"/>
    </source>
</evidence>
<dbReference type="HOGENOM" id="CLU_221209_0_0_3"/>
<evidence type="ECO:0000313" key="2">
    <source>
        <dbReference type="Proteomes" id="UP000008206"/>
    </source>
</evidence>
<organism evidence="1 2">
    <name type="scientific">Gloeothece verrucosa (strain PCC 7822)</name>
    <name type="common">Cyanothece sp. (strain PCC 7822)</name>
    <dbReference type="NCBI Taxonomy" id="497965"/>
    <lineage>
        <taxon>Bacteria</taxon>
        <taxon>Bacillati</taxon>
        <taxon>Cyanobacteriota</taxon>
        <taxon>Cyanophyceae</taxon>
        <taxon>Oscillatoriophycideae</taxon>
        <taxon>Chroococcales</taxon>
        <taxon>Aphanothecaceae</taxon>
        <taxon>Gloeothece</taxon>
        <taxon>Gloeothece verrucosa</taxon>
    </lineage>
</organism>
<keyword evidence="2" id="KW-1185">Reference proteome</keyword>
<accession>E0UGK5</accession>
<reference evidence="2" key="1">
    <citation type="journal article" date="2011" name="MBio">
        <title>Novel metabolic attributes of the genus Cyanothece, comprising a group of unicellular nitrogen-fixing Cyanobacteria.</title>
        <authorList>
            <person name="Bandyopadhyay A."/>
            <person name="Elvitigala T."/>
            <person name="Welsh E."/>
            <person name="Stockel J."/>
            <person name="Liberton M."/>
            <person name="Min H."/>
            <person name="Sherman L.A."/>
            <person name="Pakrasi H.B."/>
        </authorList>
    </citation>
    <scope>NUCLEOTIDE SEQUENCE [LARGE SCALE GENOMIC DNA]</scope>
    <source>
        <strain evidence="2">PCC 7822</strain>
    </source>
</reference>
<protein>
    <submittedName>
        <fullName evidence="1">Uncharacterized protein</fullName>
    </submittedName>
</protein>
<name>E0UGK5_GLOV7</name>
<sequence length="31" mass="3427">MYSMTQADREVLTITLLATILSVFAGFCLAF</sequence>
<gene>
    <name evidence="1" type="ordered locus">Cyan7822_1209</name>
</gene>
<dbReference type="EMBL" id="CP002198">
    <property type="protein sequence ID" value="ADN13214.1"/>
    <property type="molecule type" value="Genomic_DNA"/>
</dbReference>
<dbReference type="AlphaFoldDB" id="E0UGK5"/>
<dbReference type="KEGG" id="cyj:Cyan7822_1209"/>
<proteinExistence type="predicted"/>
<dbReference type="Proteomes" id="UP000008206">
    <property type="component" value="Chromosome"/>
</dbReference>